<name>A0A1K2H3X5_9NEIS</name>
<keyword evidence="8 12" id="KW-0808">Transferase</keyword>
<dbReference type="AlphaFoldDB" id="A0A1K2H3X5"/>
<comment type="pathway">
    <text evidence="2 12">Phospholipid metabolism; CDP-diacylglycerol biosynthesis; CDP-diacylglycerol from sn-glycerol 3-phosphate: step 1/3.</text>
</comment>
<dbReference type="EC" id="2.3.1.15" evidence="5 12"/>
<dbReference type="RefSeq" id="WP_072426719.1">
    <property type="nucleotide sequence ID" value="NZ_FPKR01000001.1"/>
</dbReference>
<comment type="catalytic activity">
    <reaction evidence="11 12">
        <text>sn-glycerol 3-phosphate + an acyl-CoA = a 1-acyl-sn-glycero-3-phosphate + CoA</text>
        <dbReference type="Rhea" id="RHEA:15325"/>
        <dbReference type="ChEBI" id="CHEBI:57287"/>
        <dbReference type="ChEBI" id="CHEBI:57597"/>
        <dbReference type="ChEBI" id="CHEBI:57970"/>
        <dbReference type="ChEBI" id="CHEBI:58342"/>
        <dbReference type="EC" id="2.3.1.15"/>
    </reaction>
</comment>
<dbReference type="Pfam" id="PF01553">
    <property type="entry name" value="Acyltransferase"/>
    <property type="match status" value="1"/>
</dbReference>
<keyword evidence="7 12" id="KW-1003">Cell membrane</keyword>
<dbReference type="InterPro" id="IPR028354">
    <property type="entry name" value="GPAT_PlsB"/>
</dbReference>
<dbReference type="InterPro" id="IPR041728">
    <property type="entry name" value="GPAT/DHAPAT_LPLAT"/>
</dbReference>
<organism evidence="14 15">
    <name type="scientific">Chitinimonas taiwanensis DSM 18899</name>
    <dbReference type="NCBI Taxonomy" id="1121279"/>
    <lineage>
        <taxon>Bacteria</taxon>
        <taxon>Pseudomonadati</taxon>
        <taxon>Pseudomonadota</taxon>
        <taxon>Betaproteobacteria</taxon>
        <taxon>Neisseriales</taxon>
        <taxon>Chitinibacteraceae</taxon>
        <taxon>Chitinimonas</taxon>
    </lineage>
</organism>
<keyword evidence="12" id="KW-1208">Phospholipid metabolism</keyword>
<dbReference type="GO" id="GO:0016024">
    <property type="term" value="P:CDP-diacylglycerol biosynthetic process"/>
    <property type="evidence" value="ECO:0007669"/>
    <property type="project" value="UniProtKB-UniRule"/>
</dbReference>
<keyword evidence="9 12" id="KW-0472">Membrane</keyword>
<keyword evidence="12" id="KW-0444">Lipid biosynthesis</keyword>
<evidence type="ECO:0000256" key="10">
    <source>
        <dbReference type="ARBA" id="ARBA00023315"/>
    </source>
</evidence>
<gene>
    <name evidence="12" type="primary">plsB</name>
    <name evidence="14" type="ORF">SAMN02745887_00166</name>
</gene>
<dbReference type="SMART" id="SM00563">
    <property type="entry name" value="PlsC"/>
    <property type="match status" value="1"/>
</dbReference>
<evidence type="ECO:0000313" key="14">
    <source>
        <dbReference type="EMBL" id="SFZ70327.1"/>
    </source>
</evidence>
<evidence type="ECO:0000256" key="2">
    <source>
        <dbReference type="ARBA" id="ARBA00004765"/>
    </source>
</evidence>
<comment type="pathway">
    <text evidence="3">Lipid metabolism.</text>
</comment>
<dbReference type="Pfam" id="PF19277">
    <property type="entry name" value="GPAT_C"/>
    <property type="match status" value="1"/>
</dbReference>
<dbReference type="InterPro" id="IPR045520">
    <property type="entry name" value="GPAT/DHAPAT_C"/>
</dbReference>
<evidence type="ECO:0000256" key="5">
    <source>
        <dbReference type="ARBA" id="ARBA00013113"/>
    </source>
</evidence>
<comment type="similarity">
    <text evidence="4 12">Belongs to the GPAT/DAPAT family.</text>
</comment>
<evidence type="ECO:0000256" key="7">
    <source>
        <dbReference type="ARBA" id="ARBA00022475"/>
    </source>
</evidence>
<keyword evidence="15" id="KW-1185">Reference proteome</keyword>
<proteinExistence type="inferred from homology"/>
<dbReference type="PANTHER" id="PTHR12563">
    <property type="entry name" value="GLYCEROL-3-PHOSPHATE ACYLTRANSFERASE"/>
    <property type="match status" value="1"/>
</dbReference>
<dbReference type="PIRSF" id="PIRSF500064">
    <property type="entry name" value="GPAT"/>
    <property type="match status" value="1"/>
</dbReference>
<comment type="domain">
    <text evidence="12">The HXXXXD motif is essential for acyltransferase activity and may constitute the binding site for the phosphate moiety of the glycerol-3-phosphate.</text>
</comment>
<keyword evidence="10 12" id="KW-0012">Acyltransferase</keyword>
<dbReference type="EMBL" id="FPKR01000001">
    <property type="protein sequence ID" value="SFZ70327.1"/>
    <property type="molecule type" value="Genomic_DNA"/>
</dbReference>
<sequence>MLKYLGLDRPFLLLARKLLFSVVRTHVLSDSPSNLGLDPTRPVVYVLQRRFLSNILVLDREVSAAGLKSPLDGLAANGVRENRAFFFTSRGEPWFGRSNKAGYSPRLQRLSEAVRNHPDFDVQLVPVTILWGRTPDKESSIWKLIFSESWSPRGPLQQFFTILLHGRQTLVRFGQPVSLKELTHDAEDSERAVRKVARVLRVHFRQQREMAIGPDLSHRRTQVEGILETESVKAAIAALAKENGGGYTAEQKAQEKARRYAWEIAADYSYPVVRVFHRFLTWVWTRLYDGVELSNFDTVTGMAPDHEVVYVPCHRSHIDYLLLSYIVYQQGLMIPHIAAGANLNLPIVGGILRRGGAFFLRRSFKGNPLYGAVFNEYLHMVIARGNPIEYFVEGGRSRTGRLLQPRPGMLAMTVQSYLRDSNRPIVFIPVYIGYEKLFEGRSYVGELMGKPKQKESLFNLILSIRELKKNFGKVHVNFGEPIKLAEVLSESHPDWKQEPPLDEQRPAWFTQSVRQLGQKIADGLNSAAVANPVNLVSLALLATPRHAMDEDQLVAQLDGYRKLLSAVPYAERAQLTAMDGRAMVEHCEKLRLIQRHPHALGDVMHFYPEDAVLCSYMRNNVLHCVALPALIACLFSRNASLSREQLGNLTRTVYPFLRAELFLRWQPEELDSALDAYLDALVQMGWLATSSGREGIYHAPNMNADEYAQLNLLGQAVRPALVRYFISLSVLTQQGSGTVSTDELEALCHLLAQRLSLLREFNAPEFFDRAIFRTFISTLKQAGLAGENEAGKLTFNGAVRSAAAESRYVLPPDVRQSVLHLTRLDRGTVEQALSRLAAKGKA</sequence>
<dbReference type="HAMAP" id="MF_00393">
    <property type="entry name" value="Glyc3P_acyltrans"/>
    <property type="match status" value="1"/>
</dbReference>
<evidence type="ECO:0000313" key="15">
    <source>
        <dbReference type="Proteomes" id="UP000186513"/>
    </source>
</evidence>
<reference evidence="14 15" key="1">
    <citation type="submission" date="2016-11" db="EMBL/GenBank/DDBJ databases">
        <authorList>
            <person name="Jaros S."/>
            <person name="Januszkiewicz K."/>
            <person name="Wedrychowicz H."/>
        </authorList>
    </citation>
    <scope>NUCLEOTIDE SEQUENCE [LARGE SCALE GENOMIC DNA]</scope>
    <source>
        <strain evidence="14 15">DSM 18899</strain>
    </source>
</reference>
<evidence type="ECO:0000256" key="8">
    <source>
        <dbReference type="ARBA" id="ARBA00022679"/>
    </source>
</evidence>
<dbReference type="InterPro" id="IPR002123">
    <property type="entry name" value="Plipid/glycerol_acylTrfase"/>
</dbReference>
<dbReference type="OrthoDB" id="335193at2"/>
<dbReference type="CDD" id="cd07993">
    <property type="entry name" value="LPLAT_DHAPAT-like"/>
    <property type="match status" value="1"/>
</dbReference>
<dbReference type="STRING" id="1121279.SAMN02745887_00166"/>
<evidence type="ECO:0000256" key="1">
    <source>
        <dbReference type="ARBA" id="ARBA00004413"/>
    </source>
</evidence>
<dbReference type="NCBIfam" id="NF003441">
    <property type="entry name" value="PRK04974.1"/>
    <property type="match status" value="1"/>
</dbReference>
<dbReference type="SUPFAM" id="SSF69593">
    <property type="entry name" value="Glycerol-3-phosphate (1)-acyltransferase"/>
    <property type="match status" value="1"/>
</dbReference>
<dbReference type="GO" id="GO:0006631">
    <property type="term" value="P:fatty acid metabolic process"/>
    <property type="evidence" value="ECO:0007669"/>
    <property type="project" value="TreeGrafter"/>
</dbReference>
<comment type="subcellular location">
    <subcellularLocation>
        <location evidence="1 12">Cell membrane</location>
        <topology evidence="1 12">Peripheral membrane protein</topology>
        <orientation evidence="1 12">Cytoplasmic side</orientation>
    </subcellularLocation>
</comment>
<dbReference type="Proteomes" id="UP000186513">
    <property type="component" value="Unassembled WGS sequence"/>
</dbReference>
<dbReference type="NCBIfam" id="TIGR03703">
    <property type="entry name" value="plsB"/>
    <property type="match status" value="1"/>
</dbReference>
<dbReference type="GO" id="GO:0005886">
    <property type="term" value="C:plasma membrane"/>
    <property type="evidence" value="ECO:0007669"/>
    <property type="project" value="UniProtKB-SubCell"/>
</dbReference>
<dbReference type="GO" id="GO:0004366">
    <property type="term" value="F:glycerol-3-phosphate O-acyltransferase activity"/>
    <property type="evidence" value="ECO:0007669"/>
    <property type="project" value="UniProtKB-UniRule"/>
</dbReference>
<evidence type="ECO:0000259" key="13">
    <source>
        <dbReference type="SMART" id="SM00563"/>
    </source>
</evidence>
<evidence type="ECO:0000256" key="11">
    <source>
        <dbReference type="ARBA" id="ARBA00048427"/>
    </source>
</evidence>
<keyword evidence="12" id="KW-0443">Lipid metabolism</keyword>
<dbReference type="InterPro" id="IPR022284">
    <property type="entry name" value="GPAT/DHAPAT"/>
</dbReference>
<evidence type="ECO:0000256" key="6">
    <source>
        <dbReference type="ARBA" id="ARBA00013432"/>
    </source>
</evidence>
<keyword evidence="12" id="KW-0594">Phospholipid biosynthesis</keyword>
<evidence type="ECO:0000256" key="3">
    <source>
        <dbReference type="ARBA" id="ARBA00005189"/>
    </source>
</evidence>
<feature type="short sequence motif" description="HXXXXD motif" evidence="12">
    <location>
        <begin position="313"/>
        <end position="318"/>
    </location>
</feature>
<protein>
    <recommendedName>
        <fullName evidence="6 12">Glycerol-3-phosphate acyltransferase</fullName>
        <shortName evidence="12">GPAT</shortName>
        <ecNumber evidence="5 12">2.3.1.15</ecNumber>
    </recommendedName>
</protein>
<accession>A0A1K2H3X5</accession>
<dbReference type="PANTHER" id="PTHR12563:SF17">
    <property type="entry name" value="DIHYDROXYACETONE PHOSPHATE ACYLTRANSFERASE"/>
    <property type="match status" value="1"/>
</dbReference>
<dbReference type="PIRSF" id="PIRSF000437">
    <property type="entry name" value="GPAT_DHAPAT"/>
    <property type="match status" value="1"/>
</dbReference>
<evidence type="ECO:0000256" key="9">
    <source>
        <dbReference type="ARBA" id="ARBA00023136"/>
    </source>
</evidence>
<feature type="domain" description="Phospholipid/glycerol acyltransferase" evidence="13">
    <location>
        <begin position="308"/>
        <end position="435"/>
    </location>
</feature>
<evidence type="ECO:0000256" key="4">
    <source>
        <dbReference type="ARBA" id="ARBA00007937"/>
    </source>
</evidence>
<evidence type="ECO:0000256" key="12">
    <source>
        <dbReference type="HAMAP-Rule" id="MF_00393"/>
    </source>
</evidence>
<dbReference type="UniPathway" id="UPA00557">
    <property type="reaction ID" value="UER00612"/>
</dbReference>